<gene>
    <name evidence="4" type="ORF">EM808_13775</name>
</gene>
<keyword evidence="5" id="KW-1185">Reference proteome</keyword>
<reference evidence="4 5" key="1">
    <citation type="submission" date="2019-01" db="EMBL/GenBank/DDBJ databases">
        <title>Bacillus sp. M5HDSG1-1, whole genome shotgun sequence.</title>
        <authorList>
            <person name="Tuo L."/>
        </authorList>
    </citation>
    <scope>NUCLEOTIDE SEQUENCE [LARGE SCALE GENOMIC DNA]</scope>
    <source>
        <strain evidence="4 5">M5HDSG1-1</strain>
    </source>
</reference>
<sequence length="308" mass="35070">MKKPNDEELNNIFDDISLDRTIKKAKRNTLLRSIIVSAIMFILISVCVVKANSFWINKIGDETAAQLIKEDAIMKAPNTIVRTETVETGFMKGTVKREVFKVVEDKIIPWETQEAHFGLKGFETMTSSSYSTIINDTTKINIPSGEKSMGFYVPQFTYKSYSDDLSKLKEYPNDKYIELGISFDKSYTMNEVKNMLPDEINPTWYWVNDYSNEADERDYPEGDKFMYGIYEPSSEVGKSMSSSKINSEADFLNRLKKINKADYDLLKLQQKDGLIIGVVVTGTKEALLKLENQSYVKATSIGAVVDKY</sequence>
<evidence type="ECO:0000259" key="3">
    <source>
        <dbReference type="Pfam" id="PF13800"/>
    </source>
</evidence>
<evidence type="ECO:0000259" key="2">
    <source>
        <dbReference type="Pfam" id="PF13791"/>
    </source>
</evidence>
<dbReference type="InterPro" id="IPR025672">
    <property type="entry name" value="Sigma_reg_C_dom"/>
</dbReference>
<keyword evidence="1" id="KW-0472">Membrane</keyword>
<protein>
    <recommendedName>
        <fullName evidence="6">Sigma factor regulator</fullName>
    </recommendedName>
</protein>
<evidence type="ECO:0000256" key="1">
    <source>
        <dbReference type="SAM" id="Phobius"/>
    </source>
</evidence>
<feature type="domain" description="Sigma factor regulator C-terminal" evidence="2">
    <location>
        <begin position="168"/>
        <end position="302"/>
    </location>
</feature>
<dbReference type="RefSeq" id="WP_127738755.1">
    <property type="nucleotide sequence ID" value="NZ_RZTZ01000004.1"/>
</dbReference>
<dbReference type="AlphaFoldDB" id="A0A437KBS6"/>
<feature type="domain" description="Sigma factor regulator N-terminal" evidence="3">
    <location>
        <begin position="21"/>
        <end position="106"/>
    </location>
</feature>
<dbReference type="Pfam" id="PF13800">
    <property type="entry name" value="Sigma_reg_N"/>
    <property type="match status" value="1"/>
</dbReference>
<dbReference type="Pfam" id="PF13791">
    <property type="entry name" value="Sigma_reg_C"/>
    <property type="match status" value="1"/>
</dbReference>
<evidence type="ECO:0008006" key="6">
    <source>
        <dbReference type="Google" id="ProtNLM"/>
    </source>
</evidence>
<dbReference type="EMBL" id="RZTZ01000004">
    <property type="protein sequence ID" value="RVT62803.1"/>
    <property type="molecule type" value="Genomic_DNA"/>
</dbReference>
<accession>A0A437KBS6</accession>
<feature type="transmembrane region" description="Helical" evidence="1">
    <location>
        <begin position="30"/>
        <end position="51"/>
    </location>
</feature>
<dbReference type="InterPro" id="IPR029101">
    <property type="entry name" value="Sigma_reg_N"/>
</dbReference>
<keyword evidence="1" id="KW-0812">Transmembrane</keyword>
<evidence type="ECO:0000313" key="4">
    <source>
        <dbReference type="EMBL" id="RVT62803.1"/>
    </source>
</evidence>
<keyword evidence="1" id="KW-1133">Transmembrane helix</keyword>
<comment type="caution">
    <text evidence="4">The sequence shown here is derived from an EMBL/GenBank/DDBJ whole genome shotgun (WGS) entry which is preliminary data.</text>
</comment>
<name>A0A437KBS6_9BACI</name>
<evidence type="ECO:0000313" key="5">
    <source>
        <dbReference type="Proteomes" id="UP000288024"/>
    </source>
</evidence>
<organism evidence="4 5">
    <name type="scientific">Niallia taxi</name>
    <dbReference type="NCBI Taxonomy" id="2499688"/>
    <lineage>
        <taxon>Bacteria</taxon>
        <taxon>Bacillati</taxon>
        <taxon>Bacillota</taxon>
        <taxon>Bacilli</taxon>
        <taxon>Bacillales</taxon>
        <taxon>Bacillaceae</taxon>
        <taxon>Niallia</taxon>
    </lineage>
</organism>
<proteinExistence type="predicted"/>
<dbReference type="Proteomes" id="UP000288024">
    <property type="component" value="Unassembled WGS sequence"/>
</dbReference>